<dbReference type="InterPro" id="IPR050834">
    <property type="entry name" value="Glycosyltransf_2"/>
</dbReference>
<evidence type="ECO:0000313" key="3">
    <source>
        <dbReference type="Proteomes" id="UP000239590"/>
    </source>
</evidence>
<sequence length="260" mass="29918">MKLSIITIHYNQGEGLRKTLESVWSQSVQDFEFLVIDGGSTDGSVEFLREQEAKLTYWCSEPDGGIYPAMNKGIAKASGTYLMFLNAGDCLSDASVIKTCLEQIEAHPTVDVFYGDMYGFQGDVTQKWLHTHPATLDLLFLETQNLNHQSSLFRADLFRELGPYPASYPLAGDHWLFLRSFLADKIFHHISYPLVVFDYGGVGSRNREQYVREMAALWEELVPAYVRRLMPEYRSLKHQTSRGFIRTAIRLYQTFYRQKK</sequence>
<organism evidence="2 3">
    <name type="scientific">Siphonobacter curvatus</name>
    <dbReference type="NCBI Taxonomy" id="2094562"/>
    <lineage>
        <taxon>Bacteria</taxon>
        <taxon>Pseudomonadati</taxon>
        <taxon>Bacteroidota</taxon>
        <taxon>Cytophagia</taxon>
        <taxon>Cytophagales</taxon>
        <taxon>Cytophagaceae</taxon>
        <taxon>Siphonobacter</taxon>
    </lineage>
</organism>
<dbReference type="PANTHER" id="PTHR43685">
    <property type="entry name" value="GLYCOSYLTRANSFERASE"/>
    <property type="match status" value="1"/>
</dbReference>
<dbReference type="InterPro" id="IPR029044">
    <property type="entry name" value="Nucleotide-diphossugar_trans"/>
</dbReference>
<feature type="domain" description="Glycosyltransferase 2-like" evidence="1">
    <location>
        <begin position="4"/>
        <end position="157"/>
    </location>
</feature>
<dbReference type="Pfam" id="PF00535">
    <property type="entry name" value="Glycos_transf_2"/>
    <property type="match status" value="1"/>
</dbReference>
<accession>A0A2S7IIC7</accession>
<evidence type="ECO:0000313" key="2">
    <source>
        <dbReference type="EMBL" id="PQA56081.1"/>
    </source>
</evidence>
<dbReference type="InterPro" id="IPR001173">
    <property type="entry name" value="Glyco_trans_2-like"/>
</dbReference>
<dbReference type="RefSeq" id="WP_104714635.1">
    <property type="nucleotide sequence ID" value="NZ_PTRA01000003.1"/>
</dbReference>
<comment type="caution">
    <text evidence="2">The sequence shown here is derived from an EMBL/GenBank/DDBJ whole genome shotgun (WGS) entry which is preliminary data.</text>
</comment>
<gene>
    <name evidence="2" type="ORF">C5O19_17125</name>
</gene>
<proteinExistence type="predicted"/>
<dbReference type="EMBL" id="PTRA01000003">
    <property type="protein sequence ID" value="PQA56081.1"/>
    <property type="molecule type" value="Genomic_DNA"/>
</dbReference>
<dbReference type="PANTHER" id="PTHR43685:SF2">
    <property type="entry name" value="GLYCOSYLTRANSFERASE 2-LIKE DOMAIN-CONTAINING PROTEIN"/>
    <property type="match status" value="1"/>
</dbReference>
<dbReference type="AlphaFoldDB" id="A0A2S7IIC7"/>
<protein>
    <recommendedName>
        <fullName evidence="1">Glycosyltransferase 2-like domain-containing protein</fullName>
    </recommendedName>
</protein>
<evidence type="ECO:0000259" key="1">
    <source>
        <dbReference type="Pfam" id="PF00535"/>
    </source>
</evidence>
<dbReference type="SUPFAM" id="SSF53448">
    <property type="entry name" value="Nucleotide-diphospho-sugar transferases"/>
    <property type="match status" value="1"/>
</dbReference>
<reference evidence="3" key="1">
    <citation type="submission" date="2018-02" db="EMBL/GenBank/DDBJ databases">
        <title>Genome sequencing of Solimonas sp. HR-BB.</title>
        <authorList>
            <person name="Lee Y."/>
            <person name="Jeon C.O."/>
        </authorList>
    </citation>
    <scope>NUCLEOTIDE SEQUENCE [LARGE SCALE GENOMIC DNA]</scope>
    <source>
        <strain evidence="3">HR-U</strain>
    </source>
</reference>
<keyword evidence="3" id="KW-1185">Reference proteome</keyword>
<dbReference type="OrthoDB" id="9788101at2"/>
<dbReference type="Proteomes" id="UP000239590">
    <property type="component" value="Unassembled WGS sequence"/>
</dbReference>
<dbReference type="CDD" id="cd06433">
    <property type="entry name" value="GT_2_WfgS_like"/>
    <property type="match status" value="1"/>
</dbReference>
<dbReference type="Gene3D" id="3.90.550.10">
    <property type="entry name" value="Spore Coat Polysaccharide Biosynthesis Protein SpsA, Chain A"/>
    <property type="match status" value="1"/>
</dbReference>
<name>A0A2S7IIC7_9BACT</name>